<sequence length="554" mass="65743">MALSLTAEQKSLSDILSKREQIIIPPYQRPYSWGIEECYQLYQDFLDAYNSDSDYFIGNIILAVSENEKKLPRIIDGQQRIITIWLIFKVLSTFYEDLRILKDMTRTYEWDGNQSKIKIKSDVIESKDYQDLEIVFNWGLSDFSDNLKECQTKTGIFFRPTNLSPIKVNGLYFFYLFKEFEEKEEINKLKFFIRFMLERIYLLPIELSDTTIDSAENKALTIFETINNRGMDLQDADIFKAKLYAKAISESEKDNFIKLWFHFRDECESIKLSVDEIFRYYSHIIRGRDGNTKNEISIREFFTGSNSPISRNTQNETMTDLLKITLLLKKYDEKKKEETELAAWLQLIDIYSNRYPKYAIITYLFKYGFSEEIELIHVLKSVVRYCYFKGSTSSIKFGIYIIIKQISSGERIKDYYQDDVDSDQFNYLGRLKYGYALLAHYLENPICIPDYKTDRLLTLRDEDNLSEDWNNHPLSTHIDDLGNLVILDIHKKNEKYSDKIDYYLNTKNEELKKFLINNRDGISYAALQKRTKYKKQLLVNFFNLHTNNITYEKN</sequence>
<dbReference type="AlphaFoldDB" id="A0A250FM39"/>
<dbReference type="EMBL" id="CP022386">
    <property type="protein sequence ID" value="ATA86190.1"/>
    <property type="molecule type" value="Genomic_DNA"/>
</dbReference>
<dbReference type="PANTHER" id="PTHR35149:SF1">
    <property type="entry name" value="DUF5655 DOMAIN-CONTAINING PROTEIN"/>
    <property type="match status" value="1"/>
</dbReference>
<evidence type="ECO:0000313" key="2">
    <source>
        <dbReference type="EMBL" id="ATA86190.1"/>
    </source>
</evidence>
<proteinExistence type="predicted"/>
<reference evidence="3" key="1">
    <citation type="submission" date="2017-06" db="EMBL/GenBank/DDBJ databases">
        <title>Capnocytophaga spp. assemblies.</title>
        <authorList>
            <person name="Gulvik C.A."/>
        </authorList>
    </citation>
    <scope>NUCLEOTIDE SEQUENCE [LARGE SCALE GENOMIC DNA]</scope>
    <source>
        <strain evidence="3">H1496</strain>
    </source>
</reference>
<dbReference type="OrthoDB" id="9798761at2"/>
<gene>
    <name evidence="2" type="ORF">CGC50_02885</name>
</gene>
<dbReference type="RefSeq" id="WP_095909601.1">
    <property type="nucleotide sequence ID" value="NZ_CP022386.1"/>
</dbReference>
<accession>A0A250FM39</accession>
<dbReference type="GeneID" id="84807503"/>
<dbReference type="KEGG" id="cgh:CGC50_02885"/>
<evidence type="ECO:0000259" key="1">
    <source>
        <dbReference type="Pfam" id="PF03235"/>
    </source>
</evidence>
<feature type="domain" description="GmrSD restriction endonucleases N-terminal" evidence="1">
    <location>
        <begin position="12"/>
        <end position="243"/>
    </location>
</feature>
<protein>
    <recommendedName>
        <fullName evidence="1">GmrSD restriction endonucleases N-terminal domain-containing protein</fullName>
    </recommendedName>
</protein>
<dbReference type="InterPro" id="IPR004919">
    <property type="entry name" value="GmrSD_N"/>
</dbReference>
<organism evidence="2 3">
    <name type="scientific">Capnocytophaga gingivalis</name>
    <dbReference type="NCBI Taxonomy" id="1017"/>
    <lineage>
        <taxon>Bacteria</taxon>
        <taxon>Pseudomonadati</taxon>
        <taxon>Bacteroidota</taxon>
        <taxon>Flavobacteriia</taxon>
        <taxon>Flavobacteriales</taxon>
        <taxon>Flavobacteriaceae</taxon>
        <taxon>Capnocytophaga</taxon>
    </lineage>
</organism>
<name>A0A250FM39_9FLAO</name>
<evidence type="ECO:0000313" key="3">
    <source>
        <dbReference type="Proteomes" id="UP000217250"/>
    </source>
</evidence>
<dbReference type="PANTHER" id="PTHR35149">
    <property type="entry name" value="SLL5132 PROTEIN"/>
    <property type="match status" value="1"/>
</dbReference>
<dbReference type="Proteomes" id="UP000217250">
    <property type="component" value="Chromosome"/>
</dbReference>
<dbReference type="Pfam" id="PF03235">
    <property type="entry name" value="GmrSD_N"/>
    <property type="match status" value="1"/>
</dbReference>